<dbReference type="PANTHER" id="PTHR36307:SF1">
    <property type="entry name" value="FLAGELLA BASAL BODY P-RING FORMATION PROTEIN FLGA"/>
    <property type="match status" value="1"/>
</dbReference>
<name>A0ABW2UD84_9RHOB</name>
<dbReference type="SMART" id="SM00858">
    <property type="entry name" value="SAF"/>
    <property type="match status" value="1"/>
</dbReference>
<evidence type="ECO:0000259" key="5">
    <source>
        <dbReference type="SMART" id="SM00858"/>
    </source>
</evidence>
<sequence length="140" mass="14493">MRGLLLLMLMVTPANAETLEAVRTLRPGTVVASEDITRASMAVPGALSDPRDVVGQEVRVAIYAGRPLRPGDLGAPAIIDRNQLVPLVYARGPLSIVTEGRALGRGGVGDMIRVMNLASRSTVTGIIGAEGAIHVTGGSN</sequence>
<comment type="function">
    <text evidence="4">Involved in the assembly process of the P-ring formation. It may associate with FlgF on the rod constituting a structure essential for the P-ring assembly or may act as a modulator protein for the P-ring assembly.</text>
</comment>
<organism evidence="6 7">
    <name type="scientific">Plastorhodobacter daqingensis</name>
    <dbReference type="NCBI Taxonomy" id="1387281"/>
    <lineage>
        <taxon>Bacteria</taxon>
        <taxon>Pseudomonadati</taxon>
        <taxon>Pseudomonadota</taxon>
        <taxon>Alphaproteobacteria</taxon>
        <taxon>Rhodobacterales</taxon>
        <taxon>Paracoccaceae</taxon>
        <taxon>Plastorhodobacter</taxon>
    </lineage>
</organism>
<dbReference type="InterPro" id="IPR039246">
    <property type="entry name" value="Flagellar_FlgA"/>
</dbReference>
<dbReference type="Proteomes" id="UP001596516">
    <property type="component" value="Unassembled WGS sequence"/>
</dbReference>
<evidence type="ECO:0000256" key="3">
    <source>
        <dbReference type="ARBA" id="ARBA00022764"/>
    </source>
</evidence>
<accession>A0ABW2UD84</accession>
<dbReference type="Pfam" id="PF13144">
    <property type="entry name" value="ChapFlgA"/>
    <property type="match status" value="1"/>
</dbReference>
<feature type="domain" description="SAF" evidence="5">
    <location>
        <begin position="16"/>
        <end position="74"/>
    </location>
</feature>
<evidence type="ECO:0000256" key="1">
    <source>
        <dbReference type="ARBA" id="ARBA00004418"/>
    </source>
</evidence>
<dbReference type="EMBL" id="JBHTFQ010000001">
    <property type="protein sequence ID" value="MFC7702609.1"/>
    <property type="molecule type" value="Genomic_DNA"/>
</dbReference>
<gene>
    <name evidence="6" type="primary">flgA</name>
    <name evidence="6" type="ORF">ACFQXB_00190</name>
</gene>
<keyword evidence="4" id="KW-1005">Bacterial flagellum biogenesis</keyword>
<dbReference type="RefSeq" id="WP_377399099.1">
    <property type="nucleotide sequence ID" value="NZ_JBHTFQ010000001.1"/>
</dbReference>
<feature type="chain" id="PRO_5044971431" description="Flagella basal body P-ring formation protein FlgA" evidence="4">
    <location>
        <begin position="17"/>
        <end position="140"/>
    </location>
</feature>
<proteinExistence type="inferred from homology"/>
<reference evidence="7" key="1">
    <citation type="journal article" date="2019" name="Int. J. Syst. Evol. Microbiol.">
        <title>The Global Catalogue of Microorganisms (GCM) 10K type strain sequencing project: providing services to taxonomists for standard genome sequencing and annotation.</title>
        <authorList>
            <consortium name="The Broad Institute Genomics Platform"/>
            <consortium name="The Broad Institute Genome Sequencing Center for Infectious Disease"/>
            <person name="Wu L."/>
            <person name="Ma J."/>
        </authorList>
    </citation>
    <scope>NUCLEOTIDE SEQUENCE [LARGE SCALE GENOMIC DNA]</scope>
    <source>
        <strain evidence="7">CGMCC 1.12750</strain>
    </source>
</reference>
<dbReference type="InterPro" id="IPR013974">
    <property type="entry name" value="SAF"/>
</dbReference>
<dbReference type="CDD" id="cd11614">
    <property type="entry name" value="SAF_CpaB_FlgA_like"/>
    <property type="match status" value="1"/>
</dbReference>
<evidence type="ECO:0000256" key="4">
    <source>
        <dbReference type="RuleBase" id="RU362063"/>
    </source>
</evidence>
<evidence type="ECO:0000313" key="7">
    <source>
        <dbReference type="Proteomes" id="UP001596516"/>
    </source>
</evidence>
<feature type="signal peptide" evidence="4">
    <location>
        <begin position="1"/>
        <end position="16"/>
    </location>
</feature>
<keyword evidence="6" id="KW-0969">Cilium</keyword>
<keyword evidence="6" id="KW-0282">Flagellum</keyword>
<dbReference type="NCBIfam" id="TIGR03170">
    <property type="entry name" value="flgA_cterm"/>
    <property type="match status" value="1"/>
</dbReference>
<keyword evidence="3 4" id="KW-0574">Periplasm</keyword>
<keyword evidence="2 4" id="KW-0732">Signal</keyword>
<comment type="subcellular location">
    <subcellularLocation>
        <location evidence="1 4">Periplasm</location>
    </subcellularLocation>
</comment>
<keyword evidence="7" id="KW-1185">Reference proteome</keyword>
<protein>
    <recommendedName>
        <fullName evidence="4">Flagella basal body P-ring formation protein FlgA</fullName>
    </recommendedName>
</protein>
<comment type="caution">
    <text evidence="6">The sequence shown here is derived from an EMBL/GenBank/DDBJ whole genome shotgun (WGS) entry which is preliminary data.</text>
</comment>
<evidence type="ECO:0000256" key="2">
    <source>
        <dbReference type="ARBA" id="ARBA00022729"/>
    </source>
</evidence>
<dbReference type="InterPro" id="IPR017585">
    <property type="entry name" value="SAF_FlgA"/>
</dbReference>
<dbReference type="Gene3D" id="2.30.30.760">
    <property type="match status" value="1"/>
</dbReference>
<evidence type="ECO:0000313" key="6">
    <source>
        <dbReference type="EMBL" id="MFC7702609.1"/>
    </source>
</evidence>
<dbReference type="PANTHER" id="PTHR36307">
    <property type="entry name" value="FLAGELLA BASAL BODY P-RING FORMATION PROTEIN FLGA"/>
    <property type="match status" value="1"/>
</dbReference>
<comment type="similarity">
    <text evidence="4">Belongs to the FlgA family.</text>
</comment>
<keyword evidence="6" id="KW-0966">Cell projection</keyword>